<sequence length="124" mass="13245">MTQKVVVMPLSYVGKACIRGSSNQFNVLVDVVDSIVGDVVESSTNVVLPSEDASIENVSVPLPVVVVVLDNVPNIDALDVIAAASVVDEVVNDKVHHEHSPRKTRNASHGVAHLLQEMKAKKKS</sequence>
<gene>
    <name evidence="1" type="ORF">V6N11_071219</name>
</gene>
<name>A0ABR2TZZ9_9ROSI</name>
<reference evidence="1 2" key="1">
    <citation type="journal article" date="2024" name="G3 (Bethesda)">
        <title>Genome assembly of Hibiscus sabdariffa L. provides insights into metabolisms of medicinal natural products.</title>
        <authorList>
            <person name="Kim T."/>
        </authorList>
    </citation>
    <scope>NUCLEOTIDE SEQUENCE [LARGE SCALE GENOMIC DNA]</scope>
    <source>
        <strain evidence="1">TK-2024</strain>
        <tissue evidence="1">Old leaves</tissue>
    </source>
</reference>
<keyword evidence="2" id="KW-1185">Reference proteome</keyword>
<organism evidence="1 2">
    <name type="scientific">Hibiscus sabdariffa</name>
    <name type="common">roselle</name>
    <dbReference type="NCBI Taxonomy" id="183260"/>
    <lineage>
        <taxon>Eukaryota</taxon>
        <taxon>Viridiplantae</taxon>
        <taxon>Streptophyta</taxon>
        <taxon>Embryophyta</taxon>
        <taxon>Tracheophyta</taxon>
        <taxon>Spermatophyta</taxon>
        <taxon>Magnoliopsida</taxon>
        <taxon>eudicotyledons</taxon>
        <taxon>Gunneridae</taxon>
        <taxon>Pentapetalae</taxon>
        <taxon>rosids</taxon>
        <taxon>malvids</taxon>
        <taxon>Malvales</taxon>
        <taxon>Malvaceae</taxon>
        <taxon>Malvoideae</taxon>
        <taxon>Hibiscus</taxon>
    </lineage>
</organism>
<dbReference type="Proteomes" id="UP001396334">
    <property type="component" value="Unassembled WGS sequence"/>
</dbReference>
<evidence type="ECO:0000313" key="2">
    <source>
        <dbReference type="Proteomes" id="UP001396334"/>
    </source>
</evidence>
<proteinExistence type="predicted"/>
<evidence type="ECO:0000313" key="1">
    <source>
        <dbReference type="EMBL" id="KAK9042864.1"/>
    </source>
</evidence>
<dbReference type="EMBL" id="JBBPBN010000003">
    <property type="protein sequence ID" value="KAK9042864.1"/>
    <property type="molecule type" value="Genomic_DNA"/>
</dbReference>
<accession>A0ABR2TZZ9</accession>
<comment type="caution">
    <text evidence="1">The sequence shown here is derived from an EMBL/GenBank/DDBJ whole genome shotgun (WGS) entry which is preliminary data.</text>
</comment>
<protein>
    <submittedName>
        <fullName evidence="1">Uncharacterized protein</fullName>
    </submittedName>
</protein>